<reference evidence="2" key="1">
    <citation type="journal article" date="2023" name="Front. Plant Sci.">
        <title>Chromosomal-level genome assembly of Melastoma candidum provides insights into trichome evolution.</title>
        <authorList>
            <person name="Zhong Y."/>
            <person name="Wu W."/>
            <person name="Sun C."/>
            <person name="Zou P."/>
            <person name="Liu Y."/>
            <person name="Dai S."/>
            <person name="Zhou R."/>
        </authorList>
    </citation>
    <scope>NUCLEOTIDE SEQUENCE [LARGE SCALE GENOMIC DNA]</scope>
</reference>
<proteinExistence type="predicted"/>
<evidence type="ECO:0000313" key="2">
    <source>
        <dbReference type="Proteomes" id="UP001057402"/>
    </source>
</evidence>
<evidence type="ECO:0000313" key="1">
    <source>
        <dbReference type="EMBL" id="KAI4385681.1"/>
    </source>
</evidence>
<comment type="caution">
    <text evidence="1">The sequence shown here is derived from an EMBL/GenBank/DDBJ whole genome shotgun (WGS) entry which is preliminary data.</text>
</comment>
<sequence length="313" mass="34312">MKGSKSASAVLTIAEKCKSILASNWEGKLTTIKADAKGSKGDVHSSKVKYIVKKGKPYVWVPENDPHNVNTVIDERGSLAVTSPFPGPLARILKSMKRSPSRIALTGDVVPLNEEKVQLALESLEEAVISEHKAISGSTYAVSGLISSASLKSTSHIENLKGLLDGSQSYSIYKFDIRSCTFVDGHGNAKEIDLENIQASKTDPLARYAAMLIDGVNQSESRRRALVLFCMAYLNTRPRDAYMLSIDRNGFDILGIVPNPSPHSTNNSEQFLWKEFRLPFPESACDMEKFCHLLVNMEEEAIKKVSSYSGIGV</sequence>
<dbReference type="EMBL" id="CM042881">
    <property type="protein sequence ID" value="KAI4385681.1"/>
    <property type="molecule type" value="Genomic_DNA"/>
</dbReference>
<protein>
    <submittedName>
        <fullName evidence="1">Uncharacterized protein</fullName>
    </submittedName>
</protein>
<accession>A0ACB9S2K2</accession>
<dbReference type="Proteomes" id="UP001057402">
    <property type="component" value="Chromosome 2"/>
</dbReference>
<keyword evidence="2" id="KW-1185">Reference proteome</keyword>
<name>A0ACB9S2K2_9MYRT</name>
<gene>
    <name evidence="1" type="ORF">MLD38_003677</name>
</gene>
<organism evidence="1 2">
    <name type="scientific">Melastoma candidum</name>
    <dbReference type="NCBI Taxonomy" id="119954"/>
    <lineage>
        <taxon>Eukaryota</taxon>
        <taxon>Viridiplantae</taxon>
        <taxon>Streptophyta</taxon>
        <taxon>Embryophyta</taxon>
        <taxon>Tracheophyta</taxon>
        <taxon>Spermatophyta</taxon>
        <taxon>Magnoliopsida</taxon>
        <taxon>eudicotyledons</taxon>
        <taxon>Gunneridae</taxon>
        <taxon>Pentapetalae</taxon>
        <taxon>rosids</taxon>
        <taxon>malvids</taxon>
        <taxon>Myrtales</taxon>
        <taxon>Melastomataceae</taxon>
        <taxon>Melastomatoideae</taxon>
        <taxon>Melastomateae</taxon>
        <taxon>Melastoma</taxon>
    </lineage>
</organism>